<dbReference type="KEGG" id="cel:CELE_R105.5"/>
<protein>
    <submittedName>
        <fullName evidence="2">Vitelline membrane outer layer protein 1</fullName>
    </submittedName>
</protein>
<dbReference type="SUPFAM" id="SSF51092">
    <property type="entry name" value="Vitelline membrane outer protein-I (VMO-I)"/>
    <property type="match status" value="1"/>
</dbReference>
<dbReference type="RefSeq" id="NP_001294228.1">
    <property type="nucleotide sequence ID" value="NM_001307299.1"/>
</dbReference>
<dbReference type="GeneID" id="24104800"/>
<dbReference type="PaxDb" id="6239-R105.5"/>
<keyword evidence="1" id="KW-0732">Signal</keyword>
<evidence type="ECO:0000313" key="4">
    <source>
        <dbReference type="WormBase" id="R105.5"/>
    </source>
</evidence>
<dbReference type="WormBase" id="R105.5">
    <property type="protein sequence ID" value="CE48213"/>
    <property type="gene ID" value="WBGene00235120"/>
</dbReference>
<evidence type="ECO:0000313" key="2">
    <source>
        <dbReference type="EMBL" id="CCU83313.1"/>
    </source>
</evidence>
<name>M1ZJY3_CAEEL</name>
<dbReference type="CTD" id="24104800"/>
<dbReference type="EMBL" id="BX284604">
    <property type="protein sequence ID" value="CCU83313.1"/>
    <property type="molecule type" value="Genomic_DNA"/>
</dbReference>
<evidence type="ECO:0000313" key="3">
    <source>
        <dbReference type="Proteomes" id="UP000001940"/>
    </source>
</evidence>
<feature type="chain" id="PRO_5004020184" evidence="1">
    <location>
        <begin position="20"/>
        <end position="183"/>
    </location>
</feature>
<dbReference type="PANTHER" id="PTHR18841">
    <property type="entry name" value="VITELLINE MEMBRANE OUTER LAYER PROTEIN I-RELATED"/>
    <property type="match status" value="1"/>
</dbReference>
<dbReference type="PANTHER" id="PTHR18841:SF0">
    <property type="entry name" value="VITELLINE MEMBRANE OUTER LAYER 1 HOMOLOG A-RELATED"/>
    <property type="match status" value="1"/>
</dbReference>
<evidence type="ECO:0000256" key="1">
    <source>
        <dbReference type="SAM" id="SignalP"/>
    </source>
</evidence>
<dbReference type="InterPro" id="IPR036706">
    <property type="entry name" value="VOMI_sf"/>
</dbReference>
<reference evidence="2 3" key="1">
    <citation type="journal article" date="1998" name="Science">
        <title>Genome sequence of the nematode C. elegans: a platform for investigating biology.</title>
        <authorList>
            <consortium name="The C. elegans sequencing consortium"/>
            <person name="Sulson J.E."/>
            <person name="Waterston R."/>
        </authorList>
    </citation>
    <scope>NUCLEOTIDE SEQUENCE [LARGE SCALE GENOMIC DNA]</scope>
    <source>
        <strain evidence="2 3">Bristol N2</strain>
    </source>
</reference>
<dbReference type="Pfam" id="PF03762">
    <property type="entry name" value="VOMI"/>
    <property type="match status" value="1"/>
</dbReference>
<dbReference type="CDD" id="cd00220">
    <property type="entry name" value="VMO-I"/>
    <property type="match status" value="1"/>
</dbReference>
<dbReference type="InParanoid" id="M1ZJY3"/>
<organism evidence="2 3">
    <name type="scientific">Caenorhabditis elegans</name>
    <dbReference type="NCBI Taxonomy" id="6239"/>
    <lineage>
        <taxon>Eukaryota</taxon>
        <taxon>Metazoa</taxon>
        <taxon>Ecdysozoa</taxon>
        <taxon>Nematoda</taxon>
        <taxon>Chromadorea</taxon>
        <taxon>Rhabditida</taxon>
        <taxon>Rhabditina</taxon>
        <taxon>Rhabditomorpha</taxon>
        <taxon>Rhabditoidea</taxon>
        <taxon>Rhabditidae</taxon>
        <taxon>Peloderinae</taxon>
        <taxon>Caenorhabditis</taxon>
    </lineage>
</organism>
<dbReference type="FunCoup" id="M1ZJY3">
    <property type="interactions" value="134"/>
</dbReference>
<gene>
    <name evidence="2" type="ORF">CELE_R105.5</name>
    <name evidence="2 4" type="ORF">R105.5</name>
</gene>
<dbReference type="Proteomes" id="UP000001940">
    <property type="component" value="Chromosome IV"/>
</dbReference>
<dbReference type="InterPro" id="IPR005515">
    <property type="entry name" value="VOMI"/>
</dbReference>
<dbReference type="GO" id="GO:0005615">
    <property type="term" value="C:extracellular space"/>
    <property type="evidence" value="ECO:0000318"/>
    <property type="project" value="GO_Central"/>
</dbReference>
<sequence length="183" mass="20590">MHLLIALLIFTVFYTTAHGNLPTREDYIACPKGSVINGFQLKLETKRGVLSLDHGVTELIFFCNPPDGNTLSIDNKIVIYNDSPYGYWRSIQWCPKGSVIIGITEKIDSEKFDNAGITNFGARCGRPEDRTEQPSFLFAKLYTHGKWTLPESWCDVGSALASFNPRFTRRRGLESASYGCRKV</sequence>
<feature type="signal peptide" evidence="1">
    <location>
        <begin position="1"/>
        <end position="19"/>
    </location>
</feature>
<proteinExistence type="predicted"/>
<dbReference type="Gene3D" id="2.100.10.20">
    <property type="entry name" value="Vitelline membrane outer layer protein I (VOMI)"/>
    <property type="match status" value="1"/>
</dbReference>
<keyword evidence="3" id="KW-1185">Reference proteome</keyword>
<dbReference type="AGR" id="WB:WBGene00235120"/>
<dbReference type="Bgee" id="WBGene00235120">
    <property type="expression patterns" value="Expressed in pharyngeal muscle cell (C elegans)"/>
</dbReference>
<dbReference type="HOGENOM" id="CLU_1476450_0_0_1"/>
<dbReference type="AlphaFoldDB" id="M1ZJY3"/>
<accession>M1ZJY3</accession>